<evidence type="ECO:0000313" key="1">
    <source>
        <dbReference type="EMBL" id="VDM73291.1"/>
    </source>
</evidence>
<accession>A0A3P7IJI1</accession>
<reference evidence="1 2" key="1">
    <citation type="submission" date="2018-11" db="EMBL/GenBank/DDBJ databases">
        <authorList>
            <consortium name="Pathogen Informatics"/>
        </authorList>
    </citation>
    <scope>NUCLEOTIDE SEQUENCE [LARGE SCALE GENOMIC DNA]</scope>
</reference>
<evidence type="ECO:0000313" key="2">
    <source>
        <dbReference type="Proteomes" id="UP000270094"/>
    </source>
</evidence>
<keyword evidence="2" id="KW-1185">Reference proteome</keyword>
<proteinExistence type="predicted"/>
<organism evidence="1 2">
    <name type="scientific">Strongylus vulgaris</name>
    <name type="common">Blood worm</name>
    <dbReference type="NCBI Taxonomy" id="40348"/>
    <lineage>
        <taxon>Eukaryota</taxon>
        <taxon>Metazoa</taxon>
        <taxon>Ecdysozoa</taxon>
        <taxon>Nematoda</taxon>
        <taxon>Chromadorea</taxon>
        <taxon>Rhabditida</taxon>
        <taxon>Rhabditina</taxon>
        <taxon>Rhabditomorpha</taxon>
        <taxon>Strongyloidea</taxon>
        <taxon>Strongylidae</taxon>
        <taxon>Strongylus</taxon>
    </lineage>
</organism>
<dbReference type="Proteomes" id="UP000270094">
    <property type="component" value="Unassembled WGS sequence"/>
</dbReference>
<protein>
    <submittedName>
        <fullName evidence="1">Uncharacterized protein</fullName>
    </submittedName>
</protein>
<name>A0A3P7IJI1_STRVU</name>
<sequence length="131" mass="14215">MLHTGQLEQYFYSGCVDKFCPAGKFCYERLGPCENPPCRPILMCLPNEVNGCRGHDCPFGEVCVERVQPCIGKSCRKIAICAKAGTCDAFVCPPSQKCVENPKPKCVKHVPTVSSVIGEAHLSGNHSVLLS</sequence>
<dbReference type="EMBL" id="UYYB01029872">
    <property type="protein sequence ID" value="VDM73291.1"/>
    <property type="molecule type" value="Genomic_DNA"/>
</dbReference>
<gene>
    <name evidence="1" type="ORF">SVUK_LOCUS8289</name>
</gene>
<dbReference type="AlphaFoldDB" id="A0A3P7IJI1"/>
<dbReference type="OrthoDB" id="5789697at2759"/>